<keyword evidence="2" id="KW-1185">Reference proteome</keyword>
<dbReference type="AlphaFoldDB" id="A0A1H9T2H2"/>
<dbReference type="Proteomes" id="UP000199352">
    <property type="component" value="Unassembled WGS sequence"/>
</dbReference>
<sequence length="1090" mass="120225">MKRQDPVLPQVIEAAVALAAAYLPTDLPAGGAERTTRRKDVCFVLDGHVDSWSEWAGLTPVDARRFGRLLRRRPNDLANAEVSGPLLDRLLRSGELPGCRPAEGYDESGIVVVSPGMPLAEHVDRCLDLLDTHLSSRTRFREQARPGPHHSTLRTGGRRVVDARYDLLPHHVGAPQPPPAVVDAPELPHLRVPLAGLADVADRLDRVHATEYRSKSVARFRERVRDHHGNQIVELDMAAGELNQLLAYTGFGKSVVMIEVFACWAAEHGLVVSFVLPNNSDVMKAAHFVECSFERLGIATAVTPLVSPRSMIQIAEATTGVNQEWLWRKLGYGCALAATTTEDAVDAWQPGREPCGWLKRPAHGDEPSQLAACPFRASCDRFKLVRAALTAGVVITSHGNFHLGVLQYPVDDGFGTTEHLSVEELLLRRSHVVVIDEVDTFQNGTLDQAGRGLLLDQAGHTDTPLRRFDSEFGRAFGLVREDVDANVRDAHAVLRYLSEIYVSHLAYDRLGPARTAKAYRVPQRAWIVPRRWDRWLTSQLFEVDDTLVTPDQLRVFEGLYDTRNRRRKGDTALLRGLRHHLSAVVDVGNGASNVNGARARIDALLAKQRRGTDGKPRPGVVADGVVRARVVSLMIRRALLEKIRFHLHRLMNNSSQLVDVGVESMQAIADALGTYGRWRVVPTGPLGRLVFAFTEYLDTENVNAAWLRTAAFGGDPHVYVPRIGDVTALAHTGVRRIVVGLSATAYFPRAPQHHVHVRPRWYVRDDTPGSDVEVKAAQIFDGDEAIRVSGRSGPDRAEATRVLARLLWVRELEKELVRLQEKNDDRARVLLATTSYESAVHIAEGLVSAGATPWRICVATRPSPDNAQEADEDPPDNTWQVLPADQLDRFPQLRADVLIAPLARVQRGVNIIGSADRSALGSVWLVVRPIPLIDEPAELLAHIQAKALREHGDPAGDPLDVLAARRKEAGRFFDDITSSLPYFRTQPEEVRVSVAAEIVNGAIQLIGRARRGGTSATLHLVDGAFLNAGGKADLATLLQLLRKAWQADGELDFVERLYGKTLEALFKYADEHGQLTSADRTAAHNPENRC</sequence>
<reference evidence="2" key="1">
    <citation type="submission" date="2016-10" db="EMBL/GenBank/DDBJ databases">
        <authorList>
            <person name="Varghese N."/>
            <person name="Submissions S."/>
        </authorList>
    </citation>
    <scope>NUCLEOTIDE SEQUENCE [LARGE SCALE GENOMIC DNA]</scope>
    <source>
        <strain evidence="2">CGMCC 4.3525</strain>
    </source>
</reference>
<protein>
    <recommendedName>
        <fullName evidence="3">Helicase ATP-binding domain-containing protein</fullName>
    </recommendedName>
</protein>
<evidence type="ECO:0000313" key="1">
    <source>
        <dbReference type="EMBL" id="SER91316.1"/>
    </source>
</evidence>
<organism evidence="1 2">
    <name type="scientific">Lentzea xinjiangensis</name>
    <dbReference type="NCBI Taxonomy" id="402600"/>
    <lineage>
        <taxon>Bacteria</taxon>
        <taxon>Bacillati</taxon>
        <taxon>Actinomycetota</taxon>
        <taxon>Actinomycetes</taxon>
        <taxon>Pseudonocardiales</taxon>
        <taxon>Pseudonocardiaceae</taxon>
        <taxon>Lentzea</taxon>
    </lineage>
</organism>
<evidence type="ECO:0000313" key="2">
    <source>
        <dbReference type="Proteomes" id="UP000199352"/>
    </source>
</evidence>
<gene>
    <name evidence="1" type="ORF">SAMN05216188_117109</name>
</gene>
<dbReference type="RefSeq" id="WP_218148255.1">
    <property type="nucleotide sequence ID" value="NZ_FOFR01000017.1"/>
</dbReference>
<proteinExistence type="predicted"/>
<dbReference type="EMBL" id="FOFR01000017">
    <property type="protein sequence ID" value="SER91316.1"/>
    <property type="molecule type" value="Genomic_DNA"/>
</dbReference>
<dbReference type="STRING" id="402600.SAMN05216188_117109"/>
<name>A0A1H9T2H2_9PSEU</name>
<accession>A0A1H9T2H2</accession>
<evidence type="ECO:0008006" key="3">
    <source>
        <dbReference type="Google" id="ProtNLM"/>
    </source>
</evidence>